<comment type="caution">
    <text evidence="2">The sequence shown here is derived from an EMBL/GenBank/DDBJ whole genome shotgun (WGS) entry which is preliminary data.</text>
</comment>
<feature type="domain" description="Reverse transcriptase" evidence="1">
    <location>
        <begin position="77"/>
        <end position="174"/>
    </location>
</feature>
<dbReference type="EMBL" id="JAFNEN010000022">
    <property type="protein sequence ID" value="KAG8199978.1"/>
    <property type="molecule type" value="Genomic_DNA"/>
</dbReference>
<protein>
    <recommendedName>
        <fullName evidence="1">Reverse transcriptase domain-containing protein</fullName>
    </recommendedName>
</protein>
<dbReference type="Gene3D" id="3.10.10.10">
    <property type="entry name" value="HIV Type 1 Reverse Transcriptase, subunit A, domain 1"/>
    <property type="match status" value="1"/>
</dbReference>
<evidence type="ECO:0000259" key="1">
    <source>
        <dbReference type="Pfam" id="PF00078"/>
    </source>
</evidence>
<dbReference type="GO" id="GO:0071897">
    <property type="term" value="P:DNA biosynthetic process"/>
    <property type="evidence" value="ECO:0007669"/>
    <property type="project" value="UniProtKB-ARBA"/>
</dbReference>
<dbReference type="CDD" id="cd01647">
    <property type="entry name" value="RT_LTR"/>
    <property type="match status" value="1"/>
</dbReference>
<name>A0AAV6VUK0_9ARAC</name>
<proteinExistence type="predicted"/>
<dbReference type="InterPro" id="IPR043502">
    <property type="entry name" value="DNA/RNA_pol_sf"/>
</dbReference>
<dbReference type="Proteomes" id="UP000827092">
    <property type="component" value="Unassembled WGS sequence"/>
</dbReference>
<keyword evidence="3" id="KW-1185">Reference proteome</keyword>
<gene>
    <name evidence="2" type="ORF">JTE90_006222</name>
</gene>
<sequence length="212" mass="23952">MCLIIRVCPTSKRPGFISAVKRIWVVKRYHSSPPVFSKTRRLSPEKLKIARQEFERLLADGIVVPANSPWASPIHMVPKKDKTWRVCGDFRRVNSVTVPDRYPIPHLHDFSHILSGKTVFSKIDLVRAYYQIPVEPADVPKTTVTTPFGSFSFVKMPFGLRNAGNTFQRFMHEVHLEGSSEGLRSLGSFLHPLSEVEGCPPHKVAAWKLPGP</sequence>
<dbReference type="InterPro" id="IPR043128">
    <property type="entry name" value="Rev_trsase/Diguanyl_cyclase"/>
</dbReference>
<dbReference type="Gene3D" id="3.30.70.270">
    <property type="match status" value="1"/>
</dbReference>
<dbReference type="PANTHER" id="PTHR24559:SF454">
    <property type="entry name" value="RIBONUCLEASE H"/>
    <property type="match status" value="1"/>
</dbReference>
<accession>A0AAV6VUK0</accession>
<dbReference type="PANTHER" id="PTHR24559">
    <property type="entry name" value="TRANSPOSON TY3-I GAG-POL POLYPROTEIN"/>
    <property type="match status" value="1"/>
</dbReference>
<dbReference type="AlphaFoldDB" id="A0AAV6VUK0"/>
<dbReference type="SUPFAM" id="SSF56672">
    <property type="entry name" value="DNA/RNA polymerases"/>
    <property type="match status" value="1"/>
</dbReference>
<dbReference type="InterPro" id="IPR053134">
    <property type="entry name" value="RNA-dir_DNA_polymerase"/>
</dbReference>
<dbReference type="InterPro" id="IPR000477">
    <property type="entry name" value="RT_dom"/>
</dbReference>
<organism evidence="2 3">
    <name type="scientific">Oedothorax gibbosus</name>
    <dbReference type="NCBI Taxonomy" id="931172"/>
    <lineage>
        <taxon>Eukaryota</taxon>
        <taxon>Metazoa</taxon>
        <taxon>Ecdysozoa</taxon>
        <taxon>Arthropoda</taxon>
        <taxon>Chelicerata</taxon>
        <taxon>Arachnida</taxon>
        <taxon>Araneae</taxon>
        <taxon>Araneomorphae</taxon>
        <taxon>Entelegynae</taxon>
        <taxon>Araneoidea</taxon>
        <taxon>Linyphiidae</taxon>
        <taxon>Erigoninae</taxon>
        <taxon>Oedothorax</taxon>
    </lineage>
</organism>
<reference evidence="2 3" key="1">
    <citation type="journal article" date="2022" name="Nat. Ecol. Evol.">
        <title>A masculinizing supergene underlies an exaggerated male reproductive morph in a spider.</title>
        <authorList>
            <person name="Hendrickx F."/>
            <person name="De Corte Z."/>
            <person name="Sonet G."/>
            <person name="Van Belleghem S.M."/>
            <person name="Kostlbacher S."/>
            <person name="Vangestel C."/>
        </authorList>
    </citation>
    <scope>NUCLEOTIDE SEQUENCE [LARGE SCALE GENOMIC DNA]</scope>
    <source>
        <strain evidence="2">W744_W776</strain>
    </source>
</reference>
<dbReference type="Pfam" id="PF00078">
    <property type="entry name" value="RVT_1"/>
    <property type="match status" value="1"/>
</dbReference>
<evidence type="ECO:0000313" key="3">
    <source>
        <dbReference type="Proteomes" id="UP000827092"/>
    </source>
</evidence>
<evidence type="ECO:0000313" key="2">
    <source>
        <dbReference type="EMBL" id="KAG8199978.1"/>
    </source>
</evidence>